<accession>A0A0L6VJK6</accession>
<dbReference type="PANTHER" id="PTHR46481:SF10">
    <property type="entry name" value="ZINC FINGER BED DOMAIN-CONTAINING PROTEIN 39"/>
    <property type="match status" value="1"/>
</dbReference>
<dbReference type="SUPFAM" id="SSF53098">
    <property type="entry name" value="Ribonuclease H-like"/>
    <property type="match status" value="1"/>
</dbReference>
<dbReference type="VEuPathDB" id="FungiDB:VP01_1505g6"/>
<dbReference type="InterPro" id="IPR012337">
    <property type="entry name" value="RNaseH-like_sf"/>
</dbReference>
<evidence type="ECO:0000313" key="7">
    <source>
        <dbReference type="Proteomes" id="UP000037035"/>
    </source>
</evidence>
<protein>
    <recommendedName>
        <fullName evidence="8">DUF659 domain-containing protein</fullName>
    </recommendedName>
</protein>
<sequence length="270" mass="29988">MICQVITKLGTICGKKLKKDKSASTKNLHGHLLKIHHLVDPNLSKKSKTNYMDIGKWRKTGALHPKVELNHESLRSVELVWLLNELAIPLVKTTNQAAIATHALQMQNLSNSVLQTSYLSKQTSISFTQDTWSAPNSTAFMAITDFINNQFEMRDLTLAVPHVQGTHDRMKFAKLFYDTLSHYKIVDCIHAITADKALVNGTMAHELEYQIPHFKSATNLLGCVAHFINLAAKIGISALGSLDKQNKEGKEISMATADSKPLPILYLSSV</sequence>
<proteinExistence type="predicted"/>
<comment type="subcellular location">
    <subcellularLocation>
        <location evidence="1">Nucleus</location>
    </subcellularLocation>
</comment>
<evidence type="ECO:0000256" key="3">
    <source>
        <dbReference type="ARBA" id="ARBA00022771"/>
    </source>
</evidence>
<evidence type="ECO:0000256" key="2">
    <source>
        <dbReference type="ARBA" id="ARBA00022723"/>
    </source>
</evidence>
<organism evidence="6 7">
    <name type="scientific">Puccinia sorghi</name>
    <dbReference type="NCBI Taxonomy" id="27349"/>
    <lineage>
        <taxon>Eukaryota</taxon>
        <taxon>Fungi</taxon>
        <taxon>Dikarya</taxon>
        <taxon>Basidiomycota</taxon>
        <taxon>Pucciniomycotina</taxon>
        <taxon>Pucciniomycetes</taxon>
        <taxon>Pucciniales</taxon>
        <taxon>Pucciniaceae</taxon>
        <taxon>Puccinia</taxon>
    </lineage>
</organism>
<dbReference type="AlphaFoldDB" id="A0A0L6VJK6"/>
<evidence type="ECO:0000256" key="4">
    <source>
        <dbReference type="ARBA" id="ARBA00022833"/>
    </source>
</evidence>
<evidence type="ECO:0008006" key="8">
    <source>
        <dbReference type="Google" id="ProtNLM"/>
    </source>
</evidence>
<keyword evidence="3" id="KW-0863">Zinc-finger</keyword>
<keyword evidence="5" id="KW-0539">Nucleus</keyword>
<evidence type="ECO:0000256" key="1">
    <source>
        <dbReference type="ARBA" id="ARBA00004123"/>
    </source>
</evidence>
<dbReference type="OrthoDB" id="2504290at2759"/>
<evidence type="ECO:0000313" key="6">
    <source>
        <dbReference type="EMBL" id="KNZ60752.1"/>
    </source>
</evidence>
<keyword evidence="4" id="KW-0862">Zinc</keyword>
<reference evidence="6 7" key="1">
    <citation type="submission" date="2015-08" db="EMBL/GenBank/DDBJ databases">
        <title>Next Generation Sequencing and Analysis of the Genome of Puccinia sorghi L Schw, the Causal Agent of Maize Common Rust.</title>
        <authorList>
            <person name="Rochi L."/>
            <person name="Burguener G."/>
            <person name="Darino M."/>
            <person name="Turjanski A."/>
            <person name="Kreff E."/>
            <person name="Dieguez M.J."/>
            <person name="Sacco F."/>
        </authorList>
    </citation>
    <scope>NUCLEOTIDE SEQUENCE [LARGE SCALE GENOMIC DNA]</scope>
    <source>
        <strain evidence="6 7">RO10H11247</strain>
    </source>
</reference>
<dbReference type="GO" id="GO:0008270">
    <property type="term" value="F:zinc ion binding"/>
    <property type="evidence" value="ECO:0007669"/>
    <property type="project" value="UniProtKB-KW"/>
</dbReference>
<keyword evidence="2" id="KW-0479">Metal-binding</keyword>
<dbReference type="EMBL" id="LAVV01005620">
    <property type="protein sequence ID" value="KNZ60752.1"/>
    <property type="molecule type" value="Genomic_DNA"/>
</dbReference>
<keyword evidence="7" id="KW-1185">Reference proteome</keyword>
<dbReference type="PANTHER" id="PTHR46481">
    <property type="entry name" value="ZINC FINGER BED DOMAIN-CONTAINING PROTEIN 4"/>
    <property type="match status" value="1"/>
</dbReference>
<dbReference type="Proteomes" id="UP000037035">
    <property type="component" value="Unassembled WGS sequence"/>
</dbReference>
<name>A0A0L6VJK6_9BASI</name>
<evidence type="ECO:0000256" key="5">
    <source>
        <dbReference type="ARBA" id="ARBA00023242"/>
    </source>
</evidence>
<gene>
    <name evidence="6" type="ORF">VP01_1505g6</name>
</gene>
<comment type="caution">
    <text evidence="6">The sequence shown here is derived from an EMBL/GenBank/DDBJ whole genome shotgun (WGS) entry which is preliminary data.</text>
</comment>
<dbReference type="InterPro" id="IPR052035">
    <property type="entry name" value="ZnF_BED_domain_contain"/>
</dbReference>
<dbReference type="GO" id="GO:0005634">
    <property type="term" value="C:nucleus"/>
    <property type="evidence" value="ECO:0007669"/>
    <property type="project" value="UniProtKB-SubCell"/>
</dbReference>